<dbReference type="Pfam" id="PF19065">
    <property type="entry name" value="P8_CR"/>
    <property type="match status" value="1"/>
</dbReference>
<evidence type="ECO:0000259" key="1">
    <source>
        <dbReference type="Pfam" id="PF19065"/>
    </source>
</evidence>
<name>A0A6C0J0C0_9ZZZZ</name>
<dbReference type="AlphaFoldDB" id="A0A6C0J0C0"/>
<feature type="domain" description="Minor capsid protein P8 central region" evidence="1">
    <location>
        <begin position="62"/>
        <end position="172"/>
    </location>
</feature>
<proteinExistence type="predicted"/>
<reference evidence="2" key="1">
    <citation type="journal article" date="2020" name="Nature">
        <title>Giant virus diversity and host interactions through global metagenomics.</title>
        <authorList>
            <person name="Schulz F."/>
            <person name="Roux S."/>
            <person name="Paez-Espino D."/>
            <person name="Jungbluth S."/>
            <person name="Walsh D.A."/>
            <person name="Denef V.J."/>
            <person name="McMahon K.D."/>
            <person name="Konstantinidis K.T."/>
            <person name="Eloe-Fadrosh E.A."/>
            <person name="Kyrpides N.C."/>
            <person name="Woyke T."/>
        </authorList>
    </citation>
    <scope>NUCLEOTIDE SEQUENCE</scope>
    <source>
        <strain evidence="2">GVMAG-M-3300025138-11</strain>
    </source>
</reference>
<sequence>MNNLKKYNDSQTEFYLKNIRNGRVNITGDTHKNCKMPLYEESNRGNHLYKNYALKSIISTDGNKLSSNYFSKKNIDLIQNQLIKKVFIETDYKIKRQSDTELKIIMRSVYLQYSKNIEKNIDKQILELNNLVYTYALPNIVSNLKQFLGYSKDISTLPIPLNLPENLSIKGNK</sequence>
<accession>A0A6C0J0C0</accession>
<evidence type="ECO:0000313" key="2">
    <source>
        <dbReference type="EMBL" id="QHT97397.1"/>
    </source>
</evidence>
<protein>
    <recommendedName>
        <fullName evidence="1">Minor capsid protein P8 central region domain-containing protein</fullName>
    </recommendedName>
</protein>
<dbReference type="EMBL" id="MN740276">
    <property type="protein sequence ID" value="QHT97397.1"/>
    <property type="molecule type" value="Genomic_DNA"/>
</dbReference>
<dbReference type="InterPro" id="IPR043916">
    <property type="entry name" value="P8_CR"/>
</dbReference>
<organism evidence="2">
    <name type="scientific">viral metagenome</name>
    <dbReference type="NCBI Taxonomy" id="1070528"/>
    <lineage>
        <taxon>unclassified sequences</taxon>
        <taxon>metagenomes</taxon>
        <taxon>organismal metagenomes</taxon>
    </lineage>
</organism>